<dbReference type="NCBIfam" id="NF003699">
    <property type="entry name" value="PRK05312.1"/>
    <property type="match status" value="1"/>
</dbReference>
<comment type="similarity">
    <text evidence="7">Belongs to the PdxA family.</text>
</comment>
<evidence type="ECO:0000256" key="1">
    <source>
        <dbReference type="ARBA" id="ARBA00022490"/>
    </source>
</evidence>
<comment type="catalytic activity">
    <reaction evidence="7">
        <text>4-(phosphooxy)-L-threonine + NAD(+) = 3-amino-2-oxopropyl phosphate + CO2 + NADH</text>
        <dbReference type="Rhea" id="RHEA:32275"/>
        <dbReference type="ChEBI" id="CHEBI:16526"/>
        <dbReference type="ChEBI" id="CHEBI:57279"/>
        <dbReference type="ChEBI" id="CHEBI:57540"/>
        <dbReference type="ChEBI" id="CHEBI:57945"/>
        <dbReference type="ChEBI" id="CHEBI:58452"/>
        <dbReference type="EC" id="1.1.1.262"/>
    </reaction>
</comment>
<organism evidence="8 9">
    <name type="scientific">Hoeflea prorocentri</name>
    <dbReference type="NCBI Taxonomy" id="1922333"/>
    <lineage>
        <taxon>Bacteria</taxon>
        <taxon>Pseudomonadati</taxon>
        <taxon>Pseudomonadota</taxon>
        <taxon>Alphaproteobacteria</taxon>
        <taxon>Hyphomicrobiales</taxon>
        <taxon>Rhizobiaceae</taxon>
        <taxon>Hoeflea</taxon>
    </lineage>
</organism>
<evidence type="ECO:0000313" key="9">
    <source>
        <dbReference type="Proteomes" id="UP001151234"/>
    </source>
</evidence>
<dbReference type="GO" id="GO:0005737">
    <property type="term" value="C:cytoplasm"/>
    <property type="evidence" value="ECO:0007669"/>
    <property type="project" value="UniProtKB-SubCell"/>
</dbReference>
<dbReference type="GO" id="GO:0008615">
    <property type="term" value="P:pyridoxine biosynthetic process"/>
    <property type="evidence" value="ECO:0007669"/>
    <property type="project" value="UniProtKB-UniRule"/>
</dbReference>
<feature type="binding site" evidence="7">
    <location>
        <position position="277"/>
    </location>
    <ligand>
        <name>a divalent metal cation</name>
        <dbReference type="ChEBI" id="CHEBI:60240"/>
        <note>ligand shared between dimeric partners</note>
    </ligand>
</feature>
<feature type="binding site" evidence="7">
    <location>
        <position position="143"/>
    </location>
    <ligand>
        <name>substrate</name>
    </ligand>
</feature>
<comment type="subunit">
    <text evidence="7">Homodimer.</text>
</comment>
<keyword evidence="9" id="KW-1185">Reference proteome</keyword>
<dbReference type="InterPro" id="IPR037510">
    <property type="entry name" value="PdxA"/>
</dbReference>
<evidence type="ECO:0000256" key="2">
    <source>
        <dbReference type="ARBA" id="ARBA00022723"/>
    </source>
</evidence>
<name>A0A9X3UIR9_9HYPH</name>
<accession>A0A9X3UIR9</accession>
<feature type="binding site" evidence="7">
    <location>
        <position position="303"/>
    </location>
    <ligand>
        <name>substrate</name>
    </ligand>
</feature>
<evidence type="ECO:0000256" key="7">
    <source>
        <dbReference type="HAMAP-Rule" id="MF_00536"/>
    </source>
</evidence>
<protein>
    <recommendedName>
        <fullName evidence="7">4-hydroxythreonine-4-phosphate dehydrogenase</fullName>
        <ecNumber evidence="7">1.1.1.262</ecNumber>
    </recommendedName>
    <alternativeName>
        <fullName evidence="7">4-(phosphohydroxy)-L-threonine dehydrogenase</fullName>
    </alternativeName>
</protein>
<proteinExistence type="inferred from homology"/>
<keyword evidence="7" id="KW-0170">Cobalt</keyword>
<dbReference type="AlphaFoldDB" id="A0A9X3UIR9"/>
<keyword evidence="1 7" id="KW-0963">Cytoplasm</keyword>
<reference evidence="8" key="1">
    <citation type="submission" date="2022-11" db="EMBL/GenBank/DDBJ databases">
        <title>Draft genome sequence of Hoeflea poritis E7-10 and Hoeflea prorocentri PM5-8, separated from scleractinian coral Porites lutea and marine dinoflagellate.</title>
        <authorList>
            <person name="Zhang G."/>
            <person name="Wei Q."/>
            <person name="Cai L."/>
        </authorList>
    </citation>
    <scope>NUCLEOTIDE SEQUENCE</scope>
    <source>
        <strain evidence="8">PM5-8</strain>
    </source>
</reference>
<evidence type="ECO:0000313" key="8">
    <source>
        <dbReference type="EMBL" id="MDA5399197.1"/>
    </source>
</evidence>
<dbReference type="GO" id="GO:0050897">
    <property type="term" value="F:cobalt ion binding"/>
    <property type="evidence" value="ECO:0007669"/>
    <property type="project" value="UniProtKB-UniRule"/>
</dbReference>
<evidence type="ECO:0000256" key="4">
    <source>
        <dbReference type="ARBA" id="ARBA00023002"/>
    </source>
</evidence>
<keyword evidence="5 7" id="KW-0520">NAD</keyword>
<comment type="function">
    <text evidence="7">Catalyzes the NAD(P)-dependent oxidation of 4-(phosphooxy)-L-threonine (HTP) into 2-amino-3-oxo-4-(phosphooxy)butyric acid which spontaneously decarboxylates to form 3-amino-2-oxopropyl phosphate (AHAP).</text>
</comment>
<keyword evidence="3 7" id="KW-0521">NADP</keyword>
<feature type="binding site" evidence="7">
    <location>
        <position position="222"/>
    </location>
    <ligand>
        <name>a divalent metal cation</name>
        <dbReference type="ChEBI" id="CHEBI:60240"/>
        <note>ligand shared between dimeric partners</note>
    </ligand>
</feature>
<dbReference type="EC" id="1.1.1.262" evidence="7"/>
<dbReference type="InterPro" id="IPR005255">
    <property type="entry name" value="PdxA_fam"/>
</dbReference>
<sequence>MPGSGSKPKPIALTMGDPAGIGPDITLAMWKQRNDRQLPPLFAVSCPALLDERASALGIDVNISKIRAPHEALACGDHLPVMTLENPVGAIAGAPDPANSPAVIESIERAVALTAGEEAAAVVTCPIAKEQLYSAGFAFAGHTEFLAELAERHFGSCRRPVMMLAGPRLRAVPVTIHIPLRDVPDVLSEEAIVETVTIVVDDLRTRFGIDRPRIAVAGLNPHAGEKGALGQEDADIVAPAVSRLKSGGVNAVGPLPADTMFHEAARSQYDAAICMYHDQALIPAKALDFDQTVNTTLGLPFVRTSPDHGTAFDIAGTGKARADSLIAAIEMAAMMIASPRLKADPE</sequence>
<dbReference type="GO" id="GO:0008270">
    <property type="term" value="F:zinc ion binding"/>
    <property type="evidence" value="ECO:0007669"/>
    <property type="project" value="UniProtKB-UniRule"/>
</dbReference>
<keyword evidence="4 7" id="KW-0560">Oxidoreductase</keyword>
<dbReference type="Pfam" id="PF04166">
    <property type="entry name" value="PdxA"/>
    <property type="match status" value="1"/>
</dbReference>
<evidence type="ECO:0000256" key="5">
    <source>
        <dbReference type="ARBA" id="ARBA00023027"/>
    </source>
</evidence>
<dbReference type="RefSeq" id="WP_267990643.1">
    <property type="nucleotide sequence ID" value="NZ_JAPJZI010000001.1"/>
</dbReference>
<dbReference type="EMBL" id="JAPJZI010000001">
    <property type="protein sequence ID" value="MDA5399197.1"/>
    <property type="molecule type" value="Genomic_DNA"/>
</dbReference>
<dbReference type="Gene3D" id="3.40.718.10">
    <property type="entry name" value="Isopropylmalate Dehydrogenase"/>
    <property type="match status" value="1"/>
</dbReference>
<keyword evidence="2 7" id="KW-0479">Metal-binding</keyword>
<dbReference type="GO" id="GO:0000287">
    <property type="term" value="F:magnesium ion binding"/>
    <property type="evidence" value="ECO:0007669"/>
    <property type="project" value="UniProtKB-UniRule"/>
</dbReference>
<evidence type="ECO:0000256" key="3">
    <source>
        <dbReference type="ARBA" id="ARBA00022857"/>
    </source>
</evidence>
<dbReference type="PANTHER" id="PTHR30004:SF6">
    <property type="entry name" value="D-THREONATE 4-PHOSPHATE DEHYDROGENASE"/>
    <property type="match status" value="1"/>
</dbReference>
<comment type="caution">
    <text evidence="8">The sequence shown here is derived from an EMBL/GenBank/DDBJ whole genome shotgun (WGS) entry which is preliminary data.</text>
</comment>
<keyword evidence="6 7" id="KW-0664">Pyridoxine biosynthesis</keyword>
<feature type="binding site" evidence="7">
    <location>
        <position position="294"/>
    </location>
    <ligand>
        <name>substrate</name>
    </ligand>
</feature>
<dbReference type="GO" id="GO:0051287">
    <property type="term" value="F:NAD binding"/>
    <property type="evidence" value="ECO:0007669"/>
    <property type="project" value="InterPro"/>
</dbReference>
<comment type="cofactor">
    <cofactor evidence="7">
        <name>Zn(2+)</name>
        <dbReference type="ChEBI" id="CHEBI:29105"/>
    </cofactor>
    <cofactor evidence="7">
        <name>Mg(2+)</name>
        <dbReference type="ChEBI" id="CHEBI:18420"/>
    </cofactor>
    <cofactor evidence="7">
        <name>Co(2+)</name>
        <dbReference type="ChEBI" id="CHEBI:48828"/>
    </cofactor>
    <text evidence="7">Binds 1 divalent metal cation per subunit. Can use ions such as Zn(2+), Mg(2+) or Co(2+).</text>
</comment>
<comment type="pathway">
    <text evidence="7">Cofactor biosynthesis; pyridoxine 5'-phosphate biosynthesis; pyridoxine 5'-phosphate from D-erythrose 4-phosphate: step 4/5.</text>
</comment>
<comment type="subcellular location">
    <subcellularLocation>
        <location evidence="7">Cytoplasm</location>
    </subcellularLocation>
</comment>
<dbReference type="GO" id="GO:0050570">
    <property type="term" value="F:4-hydroxythreonine-4-phosphate dehydrogenase activity"/>
    <property type="evidence" value="ECO:0007669"/>
    <property type="project" value="UniProtKB-UniRule"/>
</dbReference>
<comment type="miscellaneous">
    <text evidence="7">The active site is located at the dimer interface.</text>
</comment>
<gene>
    <name evidence="7 8" type="primary">pdxA</name>
    <name evidence="8" type="ORF">OQ273_11485</name>
</gene>
<feature type="binding site" evidence="7">
    <location>
        <position position="142"/>
    </location>
    <ligand>
        <name>substrate</name>
    </ligand>
</feature>
<keyword evidence="7" id="KW-0862">Zinc</keyword>
<dbReference type="GO" id="GO:0042823">
    <property type="term" value="P:pyridoxal phosphate biosynthetic process"/>
    <property type="evidence" value="ECO:0007669"/>
    <property type="project" value="UniProtKB-UniRule"/>
</dbReference>
<dbReference type="NCBIfam" id="TIGR00557">
    <property type="entry name" value="pdxA"/>
    <property type="match status" value="1"/>
</dbReference>
<dbReference type="SUPFAM" id="SSF53659">
    <property type="entry name" value="Isocitrate/Isopropylmalate dehydrogenase-like"/>
    <property type="match status" value="1"/>
</dbReference>
<keyword evidence="7" id="KW-0460">Magnesium</keyword>
<feature type="binding site" evidence="7">
    <location>
        <position position="177"/>
    </location>
    <ligand>
        <name>a divalent metal cation</name>
        <dbReference type="ChEBI" id="CHEBI:60240"/>
        <note>ligand shared between dimeric partners</note>
    </ligand>
</feature>
<evidence type="ECO:0000256" key="6">
    <source>
        <dbReference type="ARBA" id="ARBA00023096"/>
    </source>
</evidence>
<dbReference type="HAMAP" id="MF_00536">
    <property type="entry name" value="PdxA"/>
    <property type="match status" value="1"/>
</dbReference>
<dbReference type="Proteomes" id="UP001151234">
    <property type="component" value="Unassembled WGS sequence"/>
</dbReference>
<feature type="binding site" evidence="7">
    <location>
        <position position="285"/>
    </location>
    <ligand>
        <name>substrate</name>
    </ligand>
</feature>
<dbReference type="PANTHER" id="PTHR30004">
    <property type="entry name" value="4-HYDROXYTHREONINE-4-PHOSPHATE DEHYDROGENASE"/>
    <property type="match status" value="1"/>
</dbReference>